<dbReference type="EMBL" id="BSDZ01000079">
    <property type="protein sequence ID" value="GLI68195.1"/>
    <property type="molecule type" value="Genomic_DNA"/>
</dbReference>
<dbReference type="PANTHER" id="PTHR33471">
    <property type="entry name" value="ATP-DEPENDENT ZINC METALLOPROTEASE-RELATED"/>
    <property type="match status" value="1"/>
</dbReference>
<keyword evidence="1" id="KW-0812">Transmembrane</keyword>
<feature type="transmembrane region" description="Helical" evidence="1">
    <location>
        <begin position="167"/>
        <end position="190"/>
    </location>
</feature>
<proteinExistence type="predicted"/>
<accession>A0ABQ5SF72</accession>
<evidence type="ECO:0000313" key="3">
    <source>
        <dbReference type="Proteomes" id="UP001165090"/>
    </source>
</evidence>
<keyword evidence="1" id="KW-0472">Membrane</keyword>
<evidence type="ECO:0000256" key="1">
    <source>
        <dbReference type="SAM" id="Phobius"/>
    </source>
</evidence>
<comment type="caution">
    <text evidence="2">The sequence shown here is derived from an EMBL/GenBank/DDBJ whole genome shotgun (WGS) entry which is preliminary data.</text>
</comment>
<dbReference type="SUPFAM" id="SSF140990">
    <property type="entry name" value="FtsH protease domain-like"/>
    <property type="match status" value="1"/>
</dbReference>
<organism evidence="2 3">
    <name type="scientific">Volvox africanus</name>
    <dbReference type="NCBI Taxonomy" id="51714"/>
    <lineage>
        <taxon>Eukaryota</taxon>
        <taxon>Viridiplantae</taxon>
        <taxon>Chlorophyta</taxon>
        <taxon>core chlorophytes</taxon>
        <taxon>Chlorophyceae</taxon>
        <taxon>CS clade</taxon>
        <taxon>Chlamydomonadales</taxon>
        <taxon>Volvocaceae</taxon>
        <taxon>Volvox</taxon>
    </lineage>
</organism>
<evidence type="ECO:0000313" key="2">
    <source>
        <dbReference type="EMBL" id="GLI68195.1"/>
    </source>
</evidence>
<dbReference type="Proteomes" id="UP001165090">
    <property type="component" value="Unassembled WGS sequence"/>
</dbReference>
<feature type="transmembrane region" description="Helical" evidence="1">
    <location>
        <begin position="137"/>
        <end position="155"/>
    </location>
</feature>
<keyword evidence="1" id="KW-1133">Transmembrane helix</keyword>
<protein>
    <submittedName>
        <fullName evidence="2">Uncharacterized protein</fullName>
    </submittedName>
</protein>
<dbReference type="InterPro" id="IPR037219">
    <property type="entry name" value="Peptidase_M41-like"/>
</dbReference>
<dbReference type="PANTHER" id="PTHR33471:SF7">
    <property type="entry name" value="ATP-DEPENDENT ZINC METALLOPROTEASE-RELATED"/>
    <property type="match status" value="1"/>
</dbReference>
<gene>
    <name evidence="2" type="ORF">VaNZ11_012536</name>
</gene>
<feature type="transmembrane region" description="Helical" evidence="1">
    <location>
        <begin position="210"/>
        <end position="228"/>
    </location>
</feature>
<keyword evidence="3" id="KW-1185">Reference proteome</keyword>
<sequence length="362" mass="38833">MIHPQLIAGARGLFDHGKANGPVVKSTICRPLPNARLRIRAEANTSMKTPTADSRNLYTELNTTCDNLRRAPAAMRVEFSGPVLTSYEQLKSAGVTPKWGSVATDALRRRNVFIGELRQVGIKNPDKIAVPSVRNDAAFLFSVVASTSVLAVLAGQLPGDWGFFSSYLIGGITLAVLAVGSTAPGLLAVIIDKFSQVFPDYKDRVLKHEAAHFLLGYLLGVPITGYSVELGREHTEFAEAKIQQRIIERTLTDEEIDALALVAVAGIAAEGRDYEEVMGQTADLTDLQRLLLRSRTRLSDAQQQNVTRWAVWSAAGLLRSHAAEHRALVEAMRSGASVAECVRAIEAAQPAVAAAGGGGAGR</sequence>
<reference evidence="2 3" key="1">
    <citation type="journal article" date="2023" name="IScience">
        <title>Expanded male sex-determining region conserved during the evolution of homothallism in the green alga Volvox.</title>
        <authorList>
            <person name="Yamamoto K."/>
            <person name="Matsuzaki R."/>
            <person name="Mahakham W."/>
            <person name="Heman W."/>
            <person name="Sekimoto H."/>
            <person name="Kawachi M."/>
            <person name="Minakuchi Y."/>
            <person name="Toyoda A."/>
            <person name="Nozaki H."/>
        </authorList>
    </citation>
    <scope>NUCLEOTIDE SEQUENCE [LARGE SCALE GENOMIC DNA]</scope>
    <source>
        <strain evidence="2 3">NIES-4468</strain>
    </source>
</reference>
<name>A0ABQ5SF72_9CHLO</name>